<comment type="caution">
    <text evidence="13">The sequence shown here is derived from an EMBL/GenBank/DDBJ whole genome shotgun (WGS) entry which is preliminary data.</text>
</comment>
<keyword evidence="2" id="KW-1003">Cell membrane</keyword>
<keyword evidence="8" id="KW-0350">Heme biosynthesis</keyword>
<keyword evidence="6" id="KW-0560">Oxidoreductase</keyword>
<accession>A0ABU1H227</accession>
<evidence type="ECO:0000256" key="11">
    <source>
        <dbReference type="ARBA" id="ARBA00023444"/>
    </source>
</evidence>
<feature type="transmembrane region" description="Helical" evidence="12">
    <location>
        <begin position="12"/>
        <end position="32"/>
    </location>
</feature>
<feature type="transmembrane region" description="Helical" evidence="12">
    <location>
        <begin position="108"/>
        <end position="128"/>
    </location>
</feature>
<dbReference type="Proteomes" id="UP001254564">
    <property type="component" value="Unassembled WGS sequence"/>
</dbReference>
<evidence type="ECO:0000256" key="5">
    <source>
        <dbReference type="ARBA" id="ARBA00022989"/>
    </source>
</evidence>
<gene>
    <name evidence="13" type="ORF">QC823_05095</name>
</gene>
<dbReference type="Pfam" id="PF02628">
    <property type="entry name" value="COX15-CtaA"/>
    <property type="match status" value="1"/>
</dbReference>
<keyword evidence="10" id="KW-1015">Disulfide bond</keyword>
<evidence type="ECO:0000256" key="10">
    <source>
        <dbReference type="ARBA" id="ARBA00023157"/>
    </source>
</evidence>
<evidence type="ECO:0000256" key="4">
    <source>
        <dbReference type="ARBA" id="ARBA00022723"/>
    </source>
</evidence>
<keyword evidence="5 12" id="KW-1133">Transmembrane helix</keyword>
<evidence type="ECO:0000256" key="8">
    <source>
        <dbReference type="ARBA" id="ARBA00023133"/>
    </source>
</evidence>
<comment type="pathway">
    <text evidence="11">Porphyrin-containing compound metabolism.</text>
</comment>
<sequence>MVETSSRRLVWLLRLTLLGLFLTVVVILVGAWTRLVDAGLGCPDWPGCYGQAVVPSTERAFAHSPDHPLESFKAWVEMFHRYLASGLGLVVLSIVVMARSLKAHSISLWRISTTLLIIILMQGAFGAFTVTLKLWPQVVTLHLLGGLSVLTLFLWLHLRIRQFVQNSHGVMKITYKSAFLWWVAGMLLVVQLALGGWVSSNYAGIACQGFPTCNTQWWPQMDLSEGFHLTQTVGPNYLHGQLHADARTAIHMMHRVGALLLGIALILLYWDYRELHFMKQSLNIVLGIYVLQAIIGIANVLWWLPLWLALLHTAGATALVISFIVSFWLSRYEQLNARTDTASRAVRLTT</sequence>
<protein>
    <submittedName>
        <fullName evidence="13">COX15/CtaA family protein</fullName>
    </submittedName>
</protein>
<evidence type="ECO:0000256" key="12">
    <source>
        <dbReference type="SAM" id="Phobius"/>
    </source>
</evidence>
<feature type="transmembrane region" description="Helical" evidence="12">
    <location>
        <begin position="179"/>
        <end position="198"/>
    </location>
</feature>
<feature type="transmembrane region" description="Helical" evidence="12">
    <location>
        <begin position="82"/>
        <end position="101"/>
    </location>
</feature>
<feature type="transmembrane region" description="Helical" evidence="12">
    <location>
        <begin position="282"/>
        <end position="304"/>
    </location>
</feature>
<evidence type="ECO:0000256" key="7">
    <source>
        <dbReference type="ARBA" id="ARBA00023004"/>
    </source>
</evidence>
<dbReference type="RefSeq" id="WP_309655274.1">
    <property type="nucleotide sequence ID" value="NZ_JARWAN010000005.1"/>
</dbReference>
<keyword evidence="7" id="KW-0408">Iron</keyword>
<evidence type="ECO:0000256" key="1">
    <source>
        <dbReference type="ARBA" id="ARBA00004141"/>
    </source>
</evidence>
<keyword evidence="3 12" id="KW-0812">Transmembrane</keyword>
<keyword evidence="9 12" id="KW-0472">Membrane</keyword>
<feature type="transmembrane region" description="Helical" evidence="12">
    <location>
        <begin position="134"/>
        <end position="158"/>
    </location>
</feature>
<feature type="transmembrane region" description="Helical" evidence="12">
    <location>
        <begin position="310"/>
        <end position="329"/>
    </location>
</feature>
<organism evidence="13 14">
    <name type="scientific">Vreelandella vilamensis</name>
    <dbReference type="NCBI Taxonomy" id="531309"/>
    <lineage>
        <taxon>Bacteria</taxon>
        <taxon>Pseudomonadati</taxon>
        <taxon>Pseudomonadota</taxon>
        <taxon>Gammaproteobacteria</taxon>
        <taxon>Oceanospirillales</taxon>
        <taxon>Halomonadaceae</taxon>
        <taxon>Vreelandella</taxon>
    </lineage>
</organism>
<comment type="subcellular location">
    <subcellularLocation>
        <location evidence="1">Membrane</location>
        <topology evidence="1">Multi-pass membrane protein</topology>
    </subcellularLocation>
</comment>
<keyword evidence="4" id="KW-0479">Metal-binding</keyword>
<dbReference type="PANTHER" id="PTHR35457:SF1">
    <property type="entry name" value="HEME A SYNTHASE"/>
    <property type="match status" value="1"/>
</dbReference>
<dbReference type="InterPro" id="IPR003780">
    <property type="entry name" value="COX15/CtaA_fam"/>
</dbReference>
<evidence type="ECO:0000256" key="6">
    <source>
        <dbReference type="ARBA" id="ARBA00023002"/>
    </source>
</evidence>
<dbReference type="PANTHER" id="PTHR35457">
    <property type="entry name" value="HEME A SYNTHASE"/>
    <property type="match status" value="1"/>
</dbReference>
<evidence type="ECO:0000256" key="2">
    <source>
        <dbReference type="ARBA" id="ARBA00022475"/>
    </source>
</evidence>
<dbReference type="InterPro" id="IPR050450">
    <property type="entry name" value="COX15/CtaA_HemeA_synthase"/>
</dbReference>
<evidence type="ECO:0000256" key="9">
    <source>
        <dbReference type="ARBA" id="ARBA00023136"/>
    </source>
</evidence>
<evidence type="ECO:0000256" key="3">
    <source>
        <dbReference type="ARBA" id="ARBA00022692"/>
    </source>
</evidence>
<keyword evidence="14" id="KW-1185">Reference proteome</keyword>
<evidence type="ECO:0000313" key="14">
    <source>
        <dbReference type="Proteomes" id="UP001254564"/>
    </source>
</evidence>
<reference evidence="13 14" key="1">
    <citation type="submission" date="2023-04" db="EMBL/GenBank/DDBJ databases">
        <title>A long-awaited taxogenomic arrangement of the family Halomonadaceae.</title>
        <authorList>
            <person name="De La Haba R."/>
            <person name="Chuvochina M."/>
            <person name="Wittouck S."/>
            <person name="Arahal D.R."/>
            <person name="Sanchez-Porro C."/>
            <person name="Hugenholtz P."/>
            <person name="Ventosa A."/>
        </authorList>
    </citation>
    <scope>NUCLEOTIDE SEQUENCE [LARGE SCALE GENOMIC DNA]</scope>
    <source>
        <strain evidence="13 14">DSM 21020</strain>
    </source>
</reference>
<evidence type="ECO:0000313" key="13">
    <source>
        <dbReference type="EMBL" id="MDR5898366.1"/>
    </source>
</evidence>
<proteinExistence type="predicted"/>
<feature type="transmembrane region" description="Helical" evidence="12">
    <location>
        <begin position="252"/>
        <end position="270"/>
    </location>
</feature>
<dbReference type="EMBL" id="JARWAN010000005">
    <property type="protein sequence ID" value="MDR5898366.1"/>
    <property type="molecule type" value="Genomic_DNA"/>
</dbReference>
<name>A0ABU1H227_9GAMM</name>